<organism evidence="1 2">
    <name type="scientific">Rhizophagus irregularis</name>
    <dbReference type="NCBI Taxonomy" id="588596"/>
    <lineage>
        <taxon>Eukaryota</taxon>
        <taxon>Fungi</taxon>
        <taxon>Fungi incertae sedis</taxon>
        <taxon>Mucoromycota</taxon>
        <taxon>Glomeromycotina</taxon>
        <taxon>Glomeromycetes</taxon>
        <taxon>Glomerales</taxon>
        <taxon>Glomeraceae</taxon>
        <taxon>Rhizophagus</taxon>
    </lineage>
</organism>
<dbReference type="VEuPathDB" id="FungiDB:RhiirFUN_011827"/>
<gene>
    <name evidence="1" type="ORF">RhiirA4_521908</name>
</gene>
<reference evidence="1 2" key="1">
    <citation type="submission" date="2015-10" db="EMBL/GenBank/DDBJ databases">
        <title>Genome analyses suggest a sexual origin of heterokaryosis in a supposedly ancient asexual fungus.</title>
        <authorList>
            <person name="Ropars J."/>
            <person name="Sedzielewska K."/>
            <person name="Noel J."/>
            <person name="Charron P."/>
            <person name="Farinelli L."/>
            <person name="Marton T."/>
            <person name="Kruger M."/>
            <person name="Pelin A."/>
            <person name="Brachmann A."/>
            <person name="Corradi N."/>
        </authorList>
    </citation>
    <scope>NUCLEOTIDE SEQUENCE [LARGE SCALE GENOMIC DNA]</scope>
    <source>
        <strain evidence="1 2">A4</strain>
    </source>
</reference>
<dbReference type="VEuPathDB" id="FungiDB:RhiirA1_466434"/>
<evidence type="ECO:0000313" key="1">
    <source>
        <dbReference type="EMBL" id="PKY61337.1"/>
    </source>
</evidence>
<sequence>MPRQDEYFYPQCIIMWSSTSAADFQNNGQSNHFVPVFKRKEHVQSLKNPIPPLIQESHSLQNDCISLTVDNKIELTNNNKYITDNEANQNTLIGLFMGIDSAYVPNIDKVGNYLIYSEANDFQFEISYQKALSSLFLLNIDENQNPNYHWKHWQISNYYLFELLREQPEFPSQISTSVKKTYENNSTLVKCCYCGGCNKDNQTTFKIVVNKMDLIQSREFVKINVIYSINKRKCKHLDGKVFGQYRGYARQILSRSTEFKSPRDMRKKILSTVKNEVRYTGNRQGIPSAHSARTIYSSKNKTSNSNYSLCEQLHAAIKDVNSKEKDDYIKKNGVHLVNKRQLWGFIQEPIQIQPLSIVLFNEAGIYYYHYNVGNNPGIFLDYTEQLVKPVPHYLTPLNNSNNKKILNAFFTMISSENSSDAPPVNVFELVTNDLSSKNLQYYLHVFRQKELQLFGSNSVPFLINTDCAQNLLVAILGEYNNENVDQYIDRIMNSVINNKFDSSKVIVGYNQEILSKFAMRAWNSVRVKETLSDAEREIEKWEWIMSQEYFKLTDMKVNLIGKKKFLNQNFDITNIQDLYLDQDYFNSDNLEENVKNSPMQISSLLNPEETDLWTYNLNDNTLLRILQDNNKDCKLIIPQLNITYRKKIDAPSQSRIAHEIREISTFSIGFNQSMVSRIYNGVDIPKCDKTLDAVIKWINLELEKKEKNQI</sequence>
<protein>
    <submittedName>
        <fullName evidence="1">Uncharacterized protein</fullName>
    </submittedName>
</protein>
<keyword evidence="2" id="KW-1185">Reference proteome</keyword>
<dbReference type="Proteomes" id="UP000234323">
    <property type="component" value="Unassembled WGS sequence"/>
</dbReference>
<dbReference type="AlphaFoldDB" id="A0A2I1HR46"/>
<dbReference type="VEuPathDB" id="FungiDB:FUN_013995"/>
<accession>A0A2I1HR46</accession>
<proteinExistence type="predicted"/>
<dbReference type="EMBL" id="LLXI01005217">
    <property type="protein sequence ID" value="PKY61337.1"/>
    <property type="molecule type" value="Genomic_DNA"/>
</dbReference>
<comment type="caution">
    <text evidence="1">The sequence shown here is derived from an EMBL/GenBank/DDBJ whole genome shotgun (WGS) entry which is preliminary data.</text>
</comment>
<evidence type="ECO:0000313" key="2">
    <source>
        <dbReference type="Proteomes" id="UP000234323"/>
    </source>
</evidence>
<name>A0A2I1HR46_9GLOM</name>